<organism evidence="2 3">
    <name type="scientific">Lipomyces starkeyi NRRL Y-11557</name>
    <dbReference type="NCBI Taxonomy" id="675824"/>
    <lineage>
        <taxon>Eukaryota</taxon>
        <taxon>Fungi</taxon>
        <taxon>Dikarya</taxon>
        <taxon>Ascomycota</taxon>
        <taxon>Saccharomycotina</taxon>
        <taxon>Lipomycetes</taxon>
        <taxon>Lipomycetales</taxon>
        <taxon>Lipomycetaceae</taxon>
        <taxon>Lipomyces</taxon>
    </lineage>
</organism>
<dbReference type="EMBL" id="KV454289">
    <property type="protein sequence ID" value="ODQ76855.1"/>
    <property type="molecule type" value="Genomic_DNA"/>
</dbReference>
<keyword evidence="3" id="KW-1185">Reference proteome</keyword>
<reference evidence="2 3" key="1">
    <citation type="journal article" date="2016" name="Proc. Natl. Acad. Sci. U.S.A.">
        <title>Comparative genomics of biotechnologically important yeasts.</title>
        <authorList>
            <person name="Riley R."/>
            <person name="Haridas S."/>
            <person name="Wolfe K.H."/>
            <person name="Lopes M.R."/>
            <person name="Hittinger C.T."/>
            <person name="Goeker M."/>
            <person name="Salamov A.A."/>
            <person name="Wisecaver J.H."/>
            <person name="Long T.M."/>
            <person name="Calvey C.H."/>
            <person name="Aerts A.L."/>
            <person name="Barry K.W."/>
            <person name="Choi C."/>
            <person name="Clum A."/>
            <person name="Coughlan A.Y."/>
            <person name="Deshpande S."/>
            <person name="Douglass A.P."/>
            <person name="Hanson S.J."/>
            <person name="Klenk H.-P."/>
            <person name="LaButti K.M."/>
            <person name="Lapidus A."/>
            <person name="Lindquist E.A."/>
            <person name="Lipzen A.M."/>
            <person name="Meier-Kolthoff J.P."/>
            <person name="Ohm R.A."/>
            <person name="Otillar R.P."/>
            <person name="Pangilinan J.L."/>
            <person name="Peng Y."/>
            <person name="Rokas A."/>
            <person name="Rosa C.A."/>
            <person name="Scheuner C."/>
            <person name="Sibirny A.A."/>
            <person name="Slot J.C."/>
            <person name="Stielow J.B."/>
            <person name="Sun H."/>
            <person name="Kurtzman C.P."/>
            <person name="Blackwell M."/>
            <person name="Grigoriev I.V."/>
            <person name="Jeffries T.W."/>
        </authorList>
    </citation>
    <scope>NUCLEOTIDE SEQUENCE [LARGE SCALE GENOMIC DNA]</scope>
    <source>
        <strain evidence="2 3">NRRL Y-11557</strain>
    </source>
</reference>
<keyword evidence="1" id="KW-0472">Membrane</keyword>
<keyword evidence="1" id="KW-0812">Transmembrane</keyword>
<feature type="transmembrane region" description="Helical" evidence="1">
    <location>
        <begin position="26"/>
        <end position="47"/>
    </location>
</feature>
<feature type="transmembrane region" description="Helical" evidence="1">
    <location>
        <begin position="67"/>
        <end position="88"/>
    </location>
</feature>
<evidence type="ECO:0000313" key="3">
    <source>
        <dbReference type="Proteomes" id="UP000094385"/>
    </source>
</evidence>
<accession>A0A1E3QGM9</accession>
<proteinExistence type="predicted"/>
<protein>
    <submittedName>
        <fullName evidence="2">Uncharacterized protein</fullName>
    </submittedName>
</protein>
<dbReference type="AlphaFoldDB" id="A0A1E3QGM9"/>
<sequence>MAALGFLTTCARLTFGDVVPPNLGYMLLIVRLALLAAFVVVLGIVGAVEISNNSVFTTGHSLQKAPVLLITAVFAVVIVSSLYLLGFAKAVRSQSHTPCYFGPHNFSTFFELYGLYGHLLLSALDCSPPCPQLLKNRS</sequence>
<evidence type="ECO:0000256" key="1">
    <source>
        <dbReference type="SAM" id="Phobius"/>
    </source>
</evidence>
<keyword evidence="1" id="KW-1133">Transmembrane helix</keyword>
<evidence type="ECO:0000313" key="2">
    <source>
        <dbReference type="EMBL" id="ODQ76855.1"/>
    </source>
</evidence>
<name>A0A1E3QGM9_LIPST</name>
<dbReference type="Proteomes" id="UP000094385">
    <property type="component" value="Unassembled WGS sequence"/>
</dbReference>
<gene>
    <name evidence="2" type="ORF">LIPSTDRAFT_745</name>
</gene>